<dbReference type="InterPro" id="IPR050498">
    <property type="entry name" value="Ycf3"/>
</dbReference>
<feature type="compositionally biased region" description="Basic and acidic residues" evidence="4">
    <location>
        <begin position="620"/>
        <end position="650"/>
    </location>
</feature>
<feature type="repeat" description="TPR" evidence="3">
    <location>
        <begin position="187"/>
        <end position="220"/>
    </location>
</feature>
<sequence>MTIKPAYFMLSLSLLVQSTNLSVLAQIPGIPLPGSQPPVYGSYSAGQNLGQNGSQAGAQGTNGGSQVLSGRVKHDIMPAEKLLSQGKYAEAEGAFRDALVNNPADMQATLGLGVALAKQFKLDGAEDLFDRVLATDPNNAVAYAGKATVLLNRLQSSSGSVRSQKDSYLAQAEALANRAVQLSPAAAEAHYALGCVYKEQGKMDQAASEFRNAVNFDPQHSYAYSSLGQCKLDQGSLVEAAQNFQQAIALNSGNSSAHFGLGSTLLKQGNVDDAIKELNISLYQFPNSWPTRMMLGQAYQTQGNSVAALKEYQLSTLIKPENAEPYIRMADIRQERGDLELALADLRNGLTQIPYNLDLRMRIADITLKLEKPDDAIKNYKTILSMSPNNAQAVKGLSQALYQKAQKAAVGALLASNDYDAALKTLDEAIKLNANDMELQLAKTKLMSLSGNKPDLASMAQPTNDGERIAYAEALMAAGEFLKAQDMIKGVLADQNDAKQTYAVADIALMVKDLDNAEAAYKKGMSLAGSQERGQAGLNKVSQARTTSADDTRVANELSKKNQWDGAISKYRSAISTNPSLAEAHLGLARALEKSKNPNSQTLLEAVQQYGYYLNLRTDMPSKDREKMTKDADKLKEKALKLKEKESRKR</sequence>
<evidence type="ECO:0000256" key="5">
    <source>
        <dbReference type="SAM" id="SignalP"/>
    </source>
</evidence>
<dbReference type="Gene3D" id="1.25.40.10">
    <property type="entry name" value="Tetratricopeptide repeat domain"/>
    <property type="match status" value="4"/>
</dbReference>
<dbReference type="Pfam" id="PF13414">
    <property type="entry name" value="TPR_11"/>
    <property type="match status" value="1"/>
</dbReference>
<dbReference type="InterPro" id="IPR019734">
    <property type="entry name" value="TPR_rpt"/>
</dbReference>
<dbReference type="InterPro" id="IPR011990">
    <property type="entry name" value="TPR-like_helical_dom_sf"/>
</dbReference>
<keyword evidence="2 3" id="KW-0802">TPR repeat</keyword>
<dbReference type="GO" id="GO:0009279">
    <property type="term" value="C:cell outer membrane"/>
    <property type="evidence" value="ECO:0007669"/>
    <property type="project" value="TreeGrafter"/>
</dbReference>
<name>A0A8J7P9E8_9BACT</name>
<evidence type="ECO:0000313" key="7">
    <source>
        <dbReference type="Proteomes" id="UP000664277"/>
    </source>
</evidence>
<feature type="region of interest" description="Disordered" evidence="4">
    <location>
        <begin position="618"/>
        <end position="650"/>
    </location>
</feature>
<accession>A0A8J7P9E8</accession>
<dbReference type="SUPFAM" id="SSF48452">
    <property type="entry name" value="TPR-like"/>
    <property type="match status" value="3"/>
</dbReference>
<dbReference type="PROSITE" id="PS50293">
    <property type="entry name" value="TPR_REGION"/>
    <property type="match status" value="1"/>
</dbReference>
<feature type="signal peptide" evidence="5">
    <location>
        <begin position="1"/>
        <end position="25"/>
    </location>
</feature>
<evidence type="ECO:0000256" key="2">
    <source>
        <dbReference type="ARBA" id="ARBA00022803"/>
    </source>
</evidence>
<organism evidence="6 7">
    <name type="scientific">Candidatus Obscuribacter phosphatis</name>
    <dbReference type="NCBI Taxonomy" id="1906157"/>
    <lineage>
        <taxon>Bacteria</taxon>
        <taxon>Bacillati</taxon>
        <taxon>Candidatus Melainabacteria</taxon>
        <taxon>Candidatus Obscuribacterales</taxon>
        <taxon>Candidatus Obscuribacteraceae</taxon>
        <taxon>Candidatus Obscuribacter</taxon>
    </lineage>
</organism>
<dbReference type="Proteomes" id="UP000664277">
    <property type="component" value="Unassembled WGS sequence"/>
</dbReference>
<dbReference type="Pfam" id="PF13432">
    <property type="entry name" value="TPR_16"/>
    <property type="match status" value="2"/>
</dbReference>
<reference evidence="6" key="1">
    <citation type="submission" date="2021-02" db="EMBL/GenBank/DDBJ databases">
        <title>Genome-Resolved Metagenomics of a Microbial Community Performing Photosynthetic Biological Nutrient Removal.</title>
        <authorList>
            <person name="Mcdaniel E.A."/>
        </authorList>
    </citation>
    <scope>NUCLEOTIDE SEQUENCE</scope>
    <source>
        <strain evidence="6">UWPOB_OBS1</strain>
    </source>
</reference>
<comment type="caution">
    <text evidence="6">The sequence shown here is derived from an EMBL/GenBank/DDBJ whole genome shotgun (WGS) entry which is preliminary data.</text>
</comment>
<dbReference type="GO" id="GO:0046813">
    <property type="term" value="P:receptor-mediated virion attachment to host cell"/>
    <property type="evidence" value="ECO:0007669"/>
    <property type="project" value="TreeGrafter"/>
</dbReference>
<keyword evidence="1" id="KW-0677">Repeat</keyword>
<evidence type="ECO:0000256" key="3">
    <source>
        <dbReference type="PROSITE-ProRule" id="PRU00339"/>
    </source>
</evidence>
<feature type="repeat" description="TPR" evidence="3">
    <location>
        <begin position="106"/>
        <end position="139"/>
    </location>
</feature>
<feature type="repeat" description="TPR" evidence="3">
    <location>
        <begin position="255"/>
        <end position="288"/>
    </location>
</feature>
<dbReference type="SMART" id="SM00028">
    <property type="entry name" value="TPR"/>
    <property type="match status" value="10"/>
</dbReference>
<dbReference type="PROSITE" id="PS50005">
    <property type="entry name" value="TPR"/>
    <property type="match status" value="5"/>
</dbReference>
<dbReference type="PANTHER" id="PTHR44858">
    <property type="entry name" value="TETRATRICOPEPTIDE REPEAT PROTEIN 6"/>
    <property type="match status" value="1"/>
</dbReference>
<evidence type="ECO:0000256" key="1">
    <source>
        <dbReference type="ARBA" id="ARBA00022737"/>
    </source>
</evidence>
<keyword evidence="5" id="KW-0732">Signal</keyword>
<feature type="chain" id="PRO_5035250110" evidence="5">
    <location>
        <begin position="26"/>
        <end position="650"/>
    </location>
</feature>
<gene>
    <name evidence="6" type="ORF">J0M35_05200</name>
</gene>
<feature type="repeat" description="TPR" evidence="3">
    <location>
        <begin position="221"/>
        <end position="254"/>
    </location>
</feature>
<dbReference type="Pfam" id="PF14559">
    <property type="entry name" value="TPR_19"/>
    <property type="match status" value="1"/>
</dbReference>
<proteinExistence type="predicted"/>
<dbReference type="InterPro" id="IPR013105">
    <property type="entry name" value="TPR_2"/>
</dbReference>
<protein>
    <submittedName>
        <fullName evidence="6">Tetratricopeptide repeat protein</fullName>
    </submittedName>
</protein>
<dbReference type="AlphaFoldDB" id="A0A8J7P9E8"/>
<dbReference type="EMBL" id="JAFLCK010000005">
    <property type="protein sequence ID" value="MBN8659737.1"/>
    <property type="molecule type" value="Genomic_DNA"/>
</dbReference>
<dbReference type="Pfam" id="PF07719">
    <property type="entry name" value="TPR_2"/>
    <property type="match status" value="1"/>
</dbReference>
<dbReference type="PANTHER" id="PTHR44858:SF1">
    <property type="entry name" value="UDP-N-ACETYLGLUCOSAMINE--PEPTIDE N-ACETYLGLUCOSAMINYLTRANSFERASE SPINDLY-RELATED"/>
    <property type="match status" value="1"/>
</dbReference>
<feature type="repeat" description="TPR" evidence="3">
    <location>
        <begin position="357"/>
        <end position="390"/>
    </location>
</feature>
<feature type="region of interest" description="Disordered" evidence="4">
    <location>
        <begin position="532"/>
        <end position="551"/>
    </location>
</feature>
<evidence type="ECO:0000313" key="6">
    <source>
        <dbReference type="EMBL" id="MBN8659737.1"/>
    </source>
</evidence>
<evidence type="ECO:0000256" key="4">
    <source>
        <dbReference type="SAM" id="MobiDB-lite"/>
    </source>
</evidence>